<evidence type="ECO:0000259" key="1">
    <source>
        <dbReference type="SMART" id="SM00670"/>
    </source>
</evidence>
<dbReference type="Gene3D" id="3.40.50.1010">
    <property type="entry name" value="5'-nuclease"/>
    <property type="match status" value="1"/>
</dbReference>
<dbReference type="OrthoDB" id="335825at2"/>
<dbReference type="PANTHER" id="PTHR34610">
    <property type="entry name" value="SSL7007 PROTEIN"/>
    <property type="match status" value="1"/>
</dbReference>
<dbReference type="InterPro" id="IPR029060">
    <property type="entry name" value="PIN-like_dom_sf"/>
</dbReference>
<dbReference type="eggNOG" id="COG1569">
    <property type="taxonomic scope" value="Bacteria"/>
</dbReference>
<organism evidence="2 3">
    <name type="scientific">Eubacterium plexicaudatum ASF492</name>
    <dbReference type="NCBI Taxonomy" id="1235802"/>
    <lineage>
        <taxon>Bacteria</taxon>
        <taxon>Bacillati</taxon>
        <taxon>Bacillota</taxon>
        <taxon>Clostridia</taxon>
        <taxon>Eubacteriales</taxon>
        <taxon>Eubacteriaceae</taxon>
        <taxon>Eubacterium</taxon>
    </lineage>
</organism>
<dbReference type="NCBIfam" id="TIGR00305">
    <property type="entry name" value="putative toxin-antitoxin system toxin component, PIN family"/>
    <property type="match status" value="1"/>
</dbReference>
<dbReference type="InterPro" id="IPR002716">
    <property type="entry name" value="PIN_dom"/>
</dbReference>
<proteinExistence type="predicted"/>
<evidence type="ECO:0000313" key="3">
    <source>
        <dbReference type="Proteomes" id="UP000012589"/>
    </source>
</evidence>
<dbReference type="InterPro" id="IPR002850">
    <property type="entry name" value="PIN_toxin-like"/>
</dbReference>
<dbReference type="HOGENOM" id="CLU_116617_4_0_9"/>
<dbReference type="Pfam" id="PF01850">
    <property type="entry name" value="PIN"/>
    <property type="match status" value="1"/>
</dbReference>
<dbReference type="PATRIC" id="fig|1235802.3.peg.355"/>
<dbReference type="STRING" id="1235802.C823_00336"/>
<sequence length="132" mass="15504">MRVMVDTNIFISMIFFPSVQTRDLAKRLTDNHQIVVCDYVIEELNLVTDRKFSGKRKFLDRFFLELPFELVCTPKTLDLDEFPKMRDRKDSPILATAIMESVDIFLTGDKDFLVLDVEIPEILTMAEFIEKY</sequence>
<keyword evidence="3" id="KW-1185">Reference proteome</keyword>
<dbReference type="SMART" id="SM00670">
    <property type="entry name" value="PINc"/>
    <property type="match status" value="1"/>
</dbReference>
<dbReference type="Proteomes" id="UP000012589">
    <property type="component" value="Unassembled WGS sequence"/>
</dbReference>
<gene>
    <name evidence="2" type="ORF">C823_00336</name>
</gene>
<dbReference type="CDD" id="cd09854">
    <property type="entry name" value="PIN_VapC-like"/>
    <property type="match status" value="1"/>
</dbReference>
<dbReference type="AlphaFoldDB" id="N2BGQ9"/>
<dbReference type="SUPFAM" id="SSF88723">
    <property type="entry name" value="PIN domain-like"/>
    <property type="match status" value="1"/>
</dbReference>
<accession>N2BGQ9</accession>
<reference evidence="2 3" key="1">
    <citation type="journal article" date="2014" name="Genome Announc.">
        <title>Draft genome sequences of the altered schaedler flora, a defined bacterial community from gnotobiotic mice.</title>
        <authorList>
            <person name="Wannemuehler M.J."/>
            <person name="Overstreet A.M."/>
            <person name="Ward D.V."/>
            <person name="Phillips G.J."/>
        </authorList>
    </citation>
    <scope>NUCLEOTIDE SEQUENCE [LARGE SCALE GENOMIC DNA]</scope>
    <source>
        <strain evidence="2 3">ASF492</strain>
    </source>
</reference>
<feature type="domain" description="PIN" evidence="1">
    <location>
        <begin position="1"/>
        <end position="114"/>
    </location>
</feature>
<comment type="caution">
    <text evidence="2">The sequence shown here is derived from an EMBL/GenBank/DDBJ whole genome shotgun (WGS) entry which is preliminary data.</text>
</comment>
<protein>
    <recommendedName>
        <fullName evidence="1">PIN domain-containing protein</fullName>
    </recommendedName>
</protein>
<name>N2BGQ9_9FIRM</name>
<dbReference type="PANTHER" id="PTHR34610:SF4">
    <property type="entry name" value="SLL8027 PROTEIN"/>
    <property type="match status" value="1"/>
</dbReference>
<dbReference type="EMBL" id="AQFT01000010">
    <property type="protein sequence ID" value="EMZ37610.1"/>
    <property type="molecule type" value="Genomic_DNA"/>
</dbReference>
<evidence type="ECO:0000313" key="2">
    <source>
        <dbReference type="EMBL" id="EMZ37610.1"/>
    </source>
</evidence>